<feature type="region of interest" description="Disordered" evidence="1">
    <location>
        <begin position="174"/>
        <end position="196"/>
    </location>
</feature>
<dbReference type="GeneID" id="17042840"/>
<evidence type="ECO:0000256" key="1">
    <source>
        <dbReference type="SAM" id="MobiDB-lite"/>
    </source>
</evidence>
<accession>I0Z2H0</accession>
<dbReference type="EMBL" id="AGSI01000005">
    <property type="protein sequence ID" value="EIE24839.1"/>
    <property type="molecule type" value="Genomic_DNA"/>
</dbReference>
<dbReference type="Proteomes" id="UP000007264">
    <property type="component" value="Unassembled WGS sequence"/>
</dbReference>
<dbReference type="KEGG" id="csl:COCSUDRAFT_62245"/>
<gene>
    <name evidence="2" type="ORF">COCSUDRAFT_62245</name>
</gene>
<feature type="region of interest" description="Disordered" evidence="1">
    <location>
        <begin position="1"/>
        <end position="20"/>
    </location>
</feature>
<dbReference type="OrthoDB" id="520660at2759"/>
<protein>
    <submittedName>
        <fullName evidence="2">Uncharacterized protein</fullName>
    </submittedName>
</protein>
<dbReference type="RefSeq" id="XP_005649383.1">
    <property type="nucleotide sequence ID" value="XM_005649326.1"/>
</dbReference>
<keyword evidence="3" id="KW-1185">Reference proteome</keyword>
<evidence type="ECO:0000313" key="3">
    <source>
        <dbReference type="Proteomes" id="UP000007264"/>
    </source>
</evidence>
<comment type="caution">
    <text evidence="2">The sequence shown here is derived from an EMBL/GenBank/DDBJ whole genome shotgun (WGS) entry which is preliminary data.</text>
</comment>
<organism evidence="2 3">
    <name type="scientific">Coccomyxa subellipsoidea (strain C-169)</name>
    <name type="common">Green microalga</name>
    <dbReference type="NCBI Taxonomy" id="574566"/>
    <lineage>
        <taxon>Eukaryota</taxon>
        <taxon>Viridiplantae</taxon>
        <taxon>Chlorophyta</taxon>
        <taxon>core chlorophytes</taxon>
        <taxon>Trebouxiophyceae</taxon>
        <taxon>Trebouxiophyceae incertae sedis</taxon>
        <taxon>Coccomyxaceae</taxon>
        <taxon>Coccomyxa</taxon>
        <taxon>Coccomyxa subellipsoidea</taxon>
    </lineage>
</organism>
<reference evidence="2 3" key="1">
    <citation type="journal article" date="2012" name="Genome Biol.">
        <title>The genome of the polar eukaryotic microalga coccomyxa subellipsoidea reveals traits of cold adaptation.</title>
        <authorList>
            <person name="Blanc G."/>
            <person name="Agarkova I."/>
            <person name="Grimwood J."/>
            <person name="Kuo A."/>
            <person name="Brueggeman A."/>
            <person name="Dunigan D."/>
            <person name="Gurnon J."/>
            <person name="Ladunga I."/>
            <person name="Lindquist E."/>
            <person name="Lucas S."/>
            <person name="Pangilinan J."/>
            <person name="Proschold T."/>
            <person name="Salamov A."/>
            <person name="Schmutz J."/>
            <person name="Weeks D."/>
            <person name="Yamada T."/>
            <person name="Claverie J.M."/>
            <person name="Grigoriev I."/>
            <person name="Van Etten J."/>
            <person name="Lomsadze A."/>
            <person name="Borodovsky M."/>
        </authorList>
    </citation>
    <scope>NUCLEOTIDE SEQUENCE [LARGE SCALE GENOMIC DNA]</scope>
    <source>
        <strain evidence="2 3">C-169</strain>
    </source>
</reference>
<dbReference type="AlphaFoldDB" id="I0Z2H0"/>
<name>I0Z2H0_COCSC</name>
<evidence type="ECO:0000313" key="2">
    <source>
        <dbReference type="EMBL" id="EIE24839.1"/>
    </source>
</evidence>
<proteinExistence type="predicted"/>
<feature type="region of interest" description="Disordered" evidence="1">
    <location>
        <begin position="108"/>
        <end position="130"/>
    </location>
</feature>
<sequence length="236" mass="24780">MSAPENESLNEAAAIKNRRKAPLPRFALKPSIYEQAEQLWQDTIEALLLAQAAAEKIKKHEPEAAAATAQAVPAHADAWRERQGAAHQQGPVPPEMAKYAQMLAGRHWRPPQASDDAAAAAGGATGAAGGRASIAGAQRNAWQRASMVAGEHRALGMARQSIALASSSAAASPANAHAAAQHSDHTAPAANGARQPSYTEPLIIHIGGGPKVIRRELHEQQLAAAALEDRRSSVQR</sequence>